<sequence length="408" mass="44981">MDLRPILAGLLGLVVFPLSQAQPRTLDLYTFTAPPYQVPDGENHVTGETVETIVCAAAHAGFTARVKLAPQNRAIHSLKRNLVDGYFAIDPSAELDAIAIRSNPVALEKWHFFTRDPELNTETARIGVVDGSNEKAWLIANGYDIFLSINSPSQLIALLKRGRIDTALMDERIMHGMRTEENAQAQSLHTHFLRYAPLYLYLSEAFTASEPEFIRQFNRSLPQCMESPLTLSAGESRRILGLARDLFTELDAAFNLQQALEAGPRLASFTDVLTIDSKWQALAPGSATDLASEILALPGSRALNAWQLNHNSLVTEILLINDMGTIAAMSQLTSDFWQGDEPKFRTVTDTKTGTPPEIYISPIHYDASTSEFQIIVSKAIRPQKDGKSTGVIALGLNIEVALRSTEEY</sequence>
<dbReference type="EMBL" id="CP017715">
    <property type="protein sequence ID" value="AOY90069.1"/>
    <property type="molecule type" value="Genomic_DNA"/>
</dbReference>
<gene>
    <name evidence="1" type="ORF">BKP64_18945</name>
</gene>
<name>A0A1D9GR26_9GAMM</name>
<organism evidence="1 2">
    <name type="scientific">Marinobacter salinus</name>
    <dbReference type="NCBI Taxonomy" id="1874317"/>
    <lineage>
        <taxon>Bacteria</taxon>
        <taxon>Pseudomonadati</taxon>
        <taxon>Pseudomonadota</taxon>
        <taxon>Gammaproteobacteria</taxon>
        <taxon>Pseudomonadales</taxon>
        <taxon>Marinobacteraceae</taxon>
        <taxon>Marinobacter</taxon>
    </lineage>
</organism>
<protein>
    <submittedName>
        <fullName evidence="1">Uncharacterized protein</fullName>
    </submittedName>
</protein>
<evidence type="ECO:0000313" key="2">
    <source>
        <dbReference type="Proteomes" id="UP000177445"/>
    </source>
</evidence>
<dbReference type="RefSeq" id="WP_070973449.1">
    <property type="nucleotide sequence ID" value="NZ_CP017715.1"/>
</dbReference>
<accession>A0A1D9GR26</accession>
<reference evidence="1 2" key="1">
    <citation type="submission" date="2016-10" db="EMBL/GenBank/DDBJ databases">
        <title>Marinobacter salinus sp. nov., a moderately halophilic bacterium isolated from a tidal flat environment.</title>
        <authorList>
            <person name="Park S.-J."/>
        </authorList>
    </citation>
    <scope>NUCLEOTIDE SEQUENCE [LARGE SCALE GENOMIC DNA]</scope>
    <source>
        <strain evidence="1 2">Hb8</strain>
    </source>
</reference>
<dbReference type="Gene3D" id="3.40.190.10">
    <property type="entry name" value="Periplasmic binding protein-like II"/>
    <property type="match status" value="2"/>
</dbReference>
<dbReference type="Proteomes" id="UP000177445">
    <property type="component" value="Chromosome"/>
</dbReference>
<dbReference type="SUPFAM" id="SSF53850">
    <property type="entry name" value="Periplasmic binding protein-like II"/>
    <property type="match status" value="1"/>
</dbReference>
<evidence type="ECO:0000313" key="1">
    <source>
        <dbReference type="EMBL" id="AOY90069.1"/>
    </source>
</evidence>
<keyword evidence="2" id="KW-1185">Reference proteome</keyword>
<dbReference type="KEGG" id="msq:BKP64_18945"/>
<dbReference type="OrthoDB" id="195732at2"/>
<dbReference type="STRING" id="1874317.BKP64_18945"/>
<proteinExistence type="predicted"/>
<dbReference type="AlphaFoldDB" id="A0A1D9GR26"/>